<sequence length="1163" mass="131411">MEIAIAIVSSLVETLMVPIKKNLGYVISCTKNVRGMNTKIGDLNHTRNDVERHMKRNKSSNLEIPSSVPDWLKDPADINALVESFPSDVGSCSLKIRYNLGKKALEIIEDINSLIEQQSMMKWSDHGIPLGKVDSMKASTSTPSSHHDEFDSRKQTFLEALKALESDHKSHMVALCGMGGVGKTTMMEKLKKVATERKLFDFIVQATVGEKTNTFAIQQAVAEFIGLDLTEGDKATRAIKLCKCFAALSNEGKKFLIILLTSRDREVCIEMGVELNFILDVELLKINEATSFFFQFARISEDVDLDLDLDLRNIGDRIASRCHGLPIAIKTIAYTLKGKSKEVWEDALSSLNHHQLDERLHQIFEMSYNNLQEEETKSTLLLCGLFHKDFDTPKEDLVRYGWGLNLFSNVDTMQEARNRLSKHIERLIDANLSGCWGVKMHDLVRASILRMCSEGEHESIVGNMSKWPIEDTNESCKRISLTCTGMSEFPRDCKYPNLLLLKLIDGDESLWFHDDFLLSLILTTAAVKGLTLLVTTAGTGRLLLLMKSLKIVLVIPAIEKNCTSCHFYQEMGKLKVLAYEGMKCPMSLTSFRYSINLRTLCFDQCSSKIDFSPIGDMSNLEVLSITRCHHQRSPSTIGNLKKLKLLDFTGTIPYIEDGVLKSLVKLEELYMTYYIKHKCQCDGCLYKIRRSQYLGRVNGDELAICSRKLVALEIEFLDNTALPKGMSFEKLERFQITFGCSFIETIDEKNWSSSKNTLLLVANKGQLLDSGLNELFIKTEVLHLEVVDIRDGLVESFYPHQASFYNLRVLKIAKCVDLRYLFTVGVANGLTKLECLTVYSCPILETLLDSENNGVEATKFQALKFLSLGELPKLKSFCNNVNTIELPQLEELILESLPNFTSIYPDNKPTSSMTNDASTMQSFLSKEVVVTQLKKMKIREMLNLKEIWSSNDGEVRFSLLKEIEVVECHSLVNLFPSNPMSSLLSHLEELKLVECGSIDVLFDIDLGRVGGIEEVNSKLKSIKLCKLGNLREIWRVKGENASNRCIMRFEALENITTFDCESLNRVFPSATIYFDAAVLVNDEHWLATRKSRNVIGARKEFKDTLFVAEVWRFLPLWRFGDFSRNGDPSAFNGNRSLESMANGFKERKLCFLLAVMSCGVFAI</sequence>
<evidence type="ECO:0008006" key="9">
    <source>
        <dbReference type="Google" id="ProtNLM"/>
    </source>
</evidence>
<dbReference type="Gene3D" id="3.40.50.300">
    <property type="entry name" value="P-loop containing nucleotide triphosphate hydrolases"/>
    <property type="match status" value="1"/>
</dbReference>
<evidence type="ECO:0000259" key="6">
    <source>
        <dbReference type="Pfam" id="PF23247"/>
    </source>
</evidence>
<dbReference type="Pfam" id="PF00931">
    <property type="entry name" value="NB-ARC"/>
    <property type="match status" value="1"/>
</dbReference>
<dbReference type="AlphaFoldDB" id="A0AA38W819"/>
<dbReference type="InterPro" id="IPR042197">
    <property type="entry name" value="Apaf_helical"/>
</dbReference>
<keyword evidence="2" id="KW-0433">Leucine-rich repeat</keyword>
<evidence type="ECO:0000313" key="8">
    <source>
        <dbReference type="Proteomes" id="UP001172457"/>
    </source>
</evidence>
<dbReference type="Gene3D" id="1.10.8.430">
    <property type="entry name" value="Helical domain of apoptotic protease-activating factors"/>
    <property type="match status" value="1"/>
</dbReference>
<protein>
    <recommendedName>
        <fullName evidence="9">NB-ARC domain-containing protein</fullName>
    </recommendedName>
</protein>
<dbReference type="GO" id="GO:0043531">
    <property type="term" value="F:ADP binding"/>
    <property type="evidence" value="ECO:0007669"/>
    <property type="project" value="InterPro"/>
</dbReference>
<evidence type="ECO:0000313" key="7">
    <source>
        <dbReference type="EMBL" id="KAJ9542255.1"/>
    </source>
</evidence>
<comment type="caution">
    <text evidence="7">The sequence shown here is derived from an EMBL/GenBank/DDBJ whole genome shotgun (WGS) entry which is preliminary data.</text>
</comment>
<dbReference type="SUPFAM" id="SSF52058">
    <property type="entry name" value="L domain-like"/>
    <property type="match status" value="1"/>
</dbReference>
<feature type="non-terminal residue" evidence="7">
    <location>
        <position position="1"/>
    </location>
</feature>
<feature type="domain" description="Disease resistance protein At4g27190-like leucine-rich repeats" evidence="6">
    <location>
        <begin position="800"/>
        <end position="905"/>
    </location>
</feature>
<keyword evidence="4" id="KW-0547">Nucleotide-binding</keyword>
<dbReference type="PANTHER" id="PTHR33463:SF96">
    <property type="entry name" value="LEUCINE-RICH REPEAT DOMAIN, L DOMAIN-LIKE PROTEIN-RELATED"/>
    <property type="match status" value="1"/>
</dbReference>
<comment type="similarity">
    <text evidence="1">Belongs to the disease resistance NB-LRR family.</text>
</comment>
<dbReference type="EMBL" id="JARYMX010000007">
    <property type="protein sequence ID" value="KAJ9542255.1"/>
    <property type="molecule type" value="Genomic_DNA"/>
</dbReference>
<keyword evidence="8" id="KW-1185">Reference proteome</keyword>
<evidence type="ECO:0000259" key="5">
    <source>
        <dbReference type="Pfam" id="PF00931"/>
    </source>
</evidence>
<dbReference type="InterPro" id="IPR050905">
    <property type="entry name" value="Plant_NBS-LRR"/>
</dbReference>
<dbReference type="InterPro" id="IPR027417">
    <property type="entry name" value="P-loop_NTPase"/>
</dbReference>
<dbReference type="Gene3D" id="3.80.10.10">
    <property type="entry name" value="Ribonuclease Inhibitor"/>
    <property type="match status" value="2"/>
</dbReference>
<dbReference type="SUPFAM" id="SSF52540">
    <property type="entry name" value="P-loop containing nucleoside triphosphate hydrolases"/>
    <property type="match status" value="1"/>
</dbReference>
<evidence type="ECO:0000256" key="2">
    <source>
        <dbReference type="ARBA" id="ARBA00022614"/>
    </source>
</evidence>
<organism evidence="7 8">
    <name type="scientific">Centaurea solstitialis</name>
    <name type="common">yellow star-thistle</name>
    <dbReference type="NCBI Taxonomy" id="347529"/>
    <lineage>
        <taxon>Eukaryota</taxon>
        <taxon>Viridiplantae</taxon>
        <taxon>Streptophyta</taxon>
        <taxon>Embryophyta</taxon>
        <taxon>Tracheophyta</taxon>
        <taxon>Spermatophyta</taxon>
        <taxon>Magnoliopsida</taxon>
        <taxon>eudicotyledons</taxon>
        <taxon>Gunneridae</taxon>
        <taxon>Pentapetalae</taxon>
        <taxon>asterids</taxon>
        <taxon>campanulids</taxon>
        <taxon>Asterales</taxon>
        <taxon>Asteraceae</taxon>
        <taxon>Carduoideae</taxon>
        <taxon>Cardueae</taxon>
        <taxon>Centaureinae</taxon>
        <taxon>Centaurea</taxon>
    </lineage>
</organism>
<evidence type="ECO:0000256" key="4">
    <source>
        <dbReference type="ARBA" id="ARBA00022840"/>
    </source>
</evidence>
<dbReference type="InterPro" id="IPR032675">
    <property type="entry name" value="LRR_dom_sf"/>
</dbReference>
<dbReference type="Pfam" id="PF23247">
    <property type="entry name" value="LRR_RPS2"/>
    <property type="match status" value="2"/>
</dbReference>
<dbReference type="InterPro" id="IPR002182">
    <property type="entry name" value="NB-ARC"/>
</dbReference>
<dbReference type="GO" id="GO:0006952">
    <property type="term" value="P:defense response"/>
    <property type="evidence" value="ECO:0007669"/>
    <property type="project" value="UniProtKB-KW"/>
</dbReference>
<gene>
    <name evidence="7" type="ORF">OSB04_028761</name>
</gene>
<dbReference type="InterPro" id="IPR057135">
    <property type="entry name" value="At4g27190-like_LRR"/>
</dbReference>
<name>A0AA38W819_9ASTR</name>
<dbReference type="PANTHER" id="PTHR33463">
    <property type="entry name" value="NB-ARC DOMAIN-CONTAINING PROTEIN-RELATED"/>
    <property type="match status" value="1"/>
</dbReference>
<dbReference type="Proteomes" id="UP001172457">
    <property type="component" value="Chromosome 7"/>
</dbReference>
<evidence type="ECO:0000256" key="3">
    <source>
        <dbReference type="ARBA" id="ARBA00022821"/>
    </source>
</evidence>
<dbReference type="GO" id="GO:0005524">
    <property type="term" value="F:ATP binding"/>
    <property type="evidence" value="ECO:0007669"/>
    <property type="project" value="UniProtKB-KW"/>
</dbReference>
<feature type="domain" description="NB-ARC" evidence="5">
    <location>
        <begin position="160"/>
        <end position="259"/>
    </location>
</feature>
<keyword evidence="4" id="KW-0067">ATP-binding</keyword>
<reference evidence="7" key="1">
    <citation type="submission" date="2023-03" db="EMBL/GenBank/DDBJ databases">
        <title>Chromosome-scale reference genome and RAD-based genetic map of yellow starthistle (Centaurea solstitialis) reveal putative structural variation and QTLs associated with invader traits.</title>
        <authorList>
            <person name="Reatini B."/>
            <person name="Cang F.A."/>
            <person name="Jiang Q."/>
            <person name="Mckibben M.T.W."/>
            <person name="Barker M.S."/>
            <person name="Rieseberg L.H."/>
            <person name="Dlugosch K.M."/>
        </authorList>
    </citation>
    <scope>NUCLEOTIDE SEQUENCE</scope>
    <source>
        <strain evidence="7">CAN-66</strain>
        <tissue evidence="7">Leaf</tissue>
    </source>
</reference>
<keyword evidence="3" id="KW-0611">Plant defense</keyword>
<feature type="domain" description="Disease resistance protein At4g27190-like leucine-rich repeats" evidence="6">
    <location>
        <begin position="926"/>
        <end position="996"/>
    </location>
</feature>
<accession>A0AA38W819</accession>
<dbReference type="PRINTS" id="PR00364">
    <property type="entry name" value="DISEASERSIST"/>
</dbReference>
<evidence type="ECO:0000256" key="1">
    <source>
        <dbReference type="ARBA" id="ARBA00008894"/>
    </source>
</evidence>
<proteinExistence type="inferred from homology"/>